<name>A0A3S4SES0_MYCAU</name>
<evidence type="ECO:0008006" key="4">
    <source>
        <dbReference type="Google" id="ProtNLM"/>
    </source>
</evidence>
<dbReference type="STRING" id="1791.GCA_001049355_02362"/>
<feature type="transmembrane region" description="Helical" evidence="1">
    <location>
        <begin position="60"/>
        <end position="80"/>
    </location>
</feature>
<dbReference type="Proteomes" id="UP000279306">
    <property type="component" value="Chromosome"/>
</dbReference>
<dbReference type="OrthoDB" id="4605582at2"/>
<keyword evidence="1" id="KW-0812">Transmembrane</keyword>
<keyword evidence="3" id="KW-1185">Reference proteome</keyword>
<keyword evidence="1" id="KW-0472">Membrane</keyword>
<proteinExistence type="predicted"/>
<evidence type="ECO:0000313" key="2">
    <source>
        <dbReference type="EMBL" id="VEG51621.1"/>
    </source>
</evidence>
<evidence type="ECO:0000313" key="3">
    <source>
        <dbReference type="Proteomes" id="UP000279306"/>
    </source>
</evidence>
<accession>A0A3S4SES0</accession>
<feature type="transmembrane region" description="Helical" evidence="1">
    <location>
        <begin position="297"/>
        <end position="317"/>
    </location>
</feature>
<protein>
    <recommendedName>
        <fullName evidence="4">von Willebrand factor, type A</fullName>
    </recommendedName>
</protein>
<feature type="transmembrane region" description="Helical" evidence="1">
    <location>
        <begin position="6"/>
        <end position="26"/>
    </location>
</feature>
<keyword evidence="1" id="KW-1133">Transmembrane helix</keyword>
<dbReference type="EMBL" id="LR134356">
    <property type="protein sequence ID" value="VEG51621.1"/>
    <property type="molecule type" value="Genomic_DNA"/>
</dbReference>
<evidence type="ECO:0000256" key="1">
    <source>
        <dbReference type="SAM" id="Phobius"/>
    </source>
</evidence>
<gene>
    <name evidence="2" type="ORF">NCTC10437_00733</name>
</gene>
<dbReference type="AlphaFoldDB" id="A0A3S4SES0"/>
<dbReference type="KEGG" id="mauu:NCTC10437_00733"/>
<sequence length="319" mass="33895">MELTWWPVAAAGLGALVLAVALALLLPVRGRQDRQVPLANTVRLTRLPEYRAVVRRQTRVTAVALALLMLLFTATAWASARPTGTFWDSDAAPPREDIMLCSAAPVTDEASGQFLGYFARAATTYGSERIGLTSLNRRLIPLTRDYQFAAGRLADFARAAPTAPPFVAPIDYDDYAPTVADVLALCLTGFPGFETAGDTRRSLVYLGPGALRSPDDSRPSLYTDAQVTEMAQRAGAQINAIATPGRETESLSALTGATGGQFFRYQAADMYAALDAIRAATLAASSDRADSREDSPAVALIAALALAALLGVSLMAVRR</sequence>
<reference evidence="2 3" key="1">
    <citation type="submission" date="2018-12" db="EMBL/GenBank/DDBJ databases">
        <authorList>
            <consortium name="Pathogen Informatics"/>
        </authorList>
    </citation>
    <scope>NUCLEOTIDE SEQUENCE [LARGE SCALE GENOMIC DNA]</scope>
    <source>
        <strain evidence="2 3">NCTC10437</strain>
    </source>
</reference>
<organism evidence="2 3">
    <name type="scientific">Mycolicibacterium aurum</name>
    <name type="common">Mycobacterium aurum</name>
    <dbReference type="NCBI Taxonomy" id="1791"/>
    <lineage>
        <taxon>Bacteria</taxon>
        <taxon>Bacillati</taxon>
        <taxon>Actinomycetota</taxon>
        <taxon>Actinomycetes</taxon>
        <taxon>Mycobacteriales</taxon>
        <taxon>Mycobacteriaceae</taxon>
        <taxon>Mycolicibacterium</taxon>
    </lineage>
</organism>
<dbReference type="RefSeq" id="WP_048632265.1">
    <property type="nucleotide sequence ID" value="NZ_CVQQ01000006.1"/>
</dbReference>